<feature type="compositionally biased region" description="Acidic residues" evidence="1">
    <location>
        <begin position="78"/>
        <end position="89"/>
    </location>
</feature>
<proteinExistence type="predicted"/>
<dbReference type="AlphaFoldDB" id="A0ABD2WCG8"/>
<sequence length="109" mass="12065">MKAIQGGTSKRDLINSLSVAREECIARLITDGHNLETQEAEELAANLFIRQIAPHLQALTTTELVHLLKADHLQQVLEEQDTQAPEIEDSESKSTESQSDIQTQDCNGL</sequence>
<dbReference type="InterPro" id="IPR028039">
    <property type="entry name" value="CCDC32"/>
</dbReference>
<dbReference type="EMBL" id="JBJJXI010000121">
    <property type="protein sequence ID" value="KAL3390229.1"/>
    <property type="molecule type" value="Genomic_DNA"/>
</dbReference>
<name>A0ABD2WCG8_9HYME</name>
<dbReference type="Pfam" id="PF14989">
    <property type="entry name" value="CCDC32"/>
    <property type="match status" value="1"/>
</dbReference>
<feature type="compositionally biased region" description="Polar residues" evidence="1">
    <location>
        <begin position="95"/>
        <end position="109"/>
    </location>
</feature>
<gene>
    <name evidence="2" type="ORF">TKK_015026</name>
</gene>
<reference evidence="2 3" key="1">
    <citation type="journal article" date="2024" name="bioRxiv">
        <title>A reference genome for Trichogramma kaykai: A tiny desert-dwelling parasitoid wasp with competing sex-ratio distorters.</title>
        <authorList>
            <person name="Culotta J."/>
            <person name="Lindsey A.R."/>
        </authorList>
    </citation>
    <scope>NUCLEOTIDE SEQUENCE [LARGE SCALE GENOMIC DNA]</scope>
    <source>
        <strain evidence="2 3">KSX58</strain>
    </source>
</reference>
<evidence type="ECO:0000313" key="2">
    <source>
        <dbReference type="EMBL" id="KAL3390229.1"/>
    </source>
</evidence>
<evidence type="ECO:0000256" key="1">
    <source>
        <dbReference type="SAM" id="MobiDB-lite"/>
    </source>
</evidence>
<accession>A0ABD2WCG8</accession>
<protein>
    <submittedName>
        <fullName evidence="2">Uncharacterized protein</fullName>
    </submittedName>
</protein>
<keyword evidence="3" id="KW-1185">Reference proteome</keyword>
<dbReference type="Proteomes" id="UP001627154">
    <property type="component" value="Unassembled WGS sequence"/>
</dbReference>
<comment type="caution">
    <text evidence="2">The sequence shown here is derived from an EMBL/GenBank/DDBJ whole genome shotgun (WGS) entry which is preliminary data.</text>
</comment>
<evidence type="ECO:0000313" key="3">
    <source>
        <dbReference type="Proteomes" id="UP001627154"/>
    </source>
</evidence>
<organism evidence="2 3">
    <name type="scientific">Trichogramma kaykai</name>
    <dbReference type="NCBI Taxonomy" id="54128"/>
    <lineage>
        <taxon>Eukaryota</taxon>
        <taxon>Metazoa</taxon>
        <taxon>Ecdysozoa</taxon>
        <taxon>Arthropoda</taxon>
        <taxon>Hexapoda</taxon>
        <taxon>Insecta</taxon>
        <taxon>Pterygota</taxon>
        <taxon>Neoptera</taxon>
        <taxon>Endopterygota</taxon>
        <taxon>Hymenoptera</taxon>
        <taxon>Apocrita</taxon>
        <taxon>Proctotrupomorpha</taxon>
        <taxon>Chalcidoidea</taxon>
        <taxon>Trichogrammatidae</taxon>
        <taxon>Trichogramma</taxon>
    </lineage>
</organism>
<feature type="region of interest" description="Disordered" evidence="1">
    <location>
        <begin position="78"/>
        <end position="109"/>
    </location>
</feature>